<dbReference type="AlphaFoldDB" id="A0A923S2I7"/>
<reference evidence="2" key="1">
    <citation type="submission" date="2020-08" db="EMBL/GenBank/DDBJ databases">
        <title>Ramlibacter sp. GTP1 16S ribosomal RNA gene genome sequencing and assembly.</title>
        <authorList>
            <person name="Kang M."/>
        </authorList>
    </citation>
    <scope>NUCLEOTIDE SEQUENCE</scope>
    <source>
        <strain evidence="2">GTP1</strain>
    </source>
</reference>
<feature type="signal peptide" evidence="1">
    <location>
        <begin position="1"/>
        <end position="22"/>
    </location>
</feature>
<protein>
    <recommendedName>
        <fullName evidence="4">Lipoprotein</fullName>
    </recommendedName>
</protein>
<accession>A0A923S2I7</accession>
<evidence type="ECO:0008006" key="4">
    <source>
        <dbReference type="Google" id="ProtNLM"/>
    </source>
</evidence>
<dbReference type="PROSITE" id="PS51257">
    <property type="entry name" value="PROKAR_LIPOPROTEIN"/>
    <property type="match status" value="1"/>
</dbReference>
<dbReference type="Proteomes" id="UP000596827">
    <property type="component" value="Unassembled WGS sequence"/>
</dbReference>
<evidence type="ECO:0000256" key="1">
    <source>
        <dbReference type="SAM" id="SignalP"/>
    </source>
</evidence>
<proteinExistence type="predicted"/>
<keyword evidence="3" id="KW-1185">Reference proteome</keyword>
<dbReference type="RefSeq" id="WP_187082072.1">
    <property type="nucleotide sequence ID" value="NZ_JACORU010000004.1"/>
</dbReference>
<name>A0A923S2I7_9BURK</name>
<evidence type="ECO:0000313" key="3">
    <source>
        <dbReference type="Proteomes" id="UP000596827"/>
    </source>
</evidence>
<feature type="chain" id="PRO_5036966323" description="Lipoprotein" evidence="1">
    <location>
        <begin position="23"/>
        <end position="55"/>
    </location>
</feature>
<dbReference type="EMBL" id="JACORU010000004">
    <property type="protein sequence ID" value="MBC5765425.1"/>
    <property type="molecule type" value="Genomic_DNA"/>
</dbReference>
<comment type="caution">
    <text evidence="2">The sequence shown here is derived from an EMBL/GenBank/DDBJ whole genome shotgun (WGS) entry which is preliminary data.</text>
</comment>
<gene>
    <name evidence="2" type="ORF">H8R02_13235</name>
</gene>
<organism evidence="2 3">
    <name type="scientific">Ramlibacter albus</name>
    <dbReference type="NCBI Taxonomy" id="2079448"/>
    <lineage>
        <taxon>Bacteria</taxon>
        <taxon>Pseudomonadati</taxon>
        <taxon>Pseudomonadota</taxon>
        <taxon>Betaproteobacteria</taxon>
        <taxon>Burkholderiales</taxon>
        <taxon>Comamonadaceae</taxon>
        <taxon>Ramlibacter</taxon>
    </lineage>
</organism>
<evidence type="ECO:0000313" key="2">
    <source>
        <dbReference type="EMBL" id="MBC5765425.1"/>
    </source>
</evidence>
<keyword evidence="1" id="KW-0732">Signal</keyword>
<sequence length="55" mass="5282">MKILAAATLALLLCGCAVVTVADMAVGAAVGAVKLTGAAVGAVVDVVTPSKDEKK</sequence>